<evidence type="ECO:0000256" key="3">
    <source>
        <dbReference type="SAM" id="MobiDB-lite"/>
    </source>
</evidence>
<protein>
    <recommendedName>
        <fullName evidence="8">Coiled-coil domain-containing protein 22 homolog</fullName>
    </recommendedName>
</protein>
<organism evidence="6 7">
    <name type="scientific">Triparma columacea</name>
    <dbReference type="NCBI Taxonomy" id="722753"/>
    <lineage>
        <taxon>Eukaryota</taxon>
        <taxon>Sar</taxon>
        <taxon>Stramenopiles</taxon>
        <taxon>Ochrophyta</taxon>
        <taxon>Bolidophyceae</taxon>
        <taxon>Parmales</taxon>
        <taxon>Triparmaceae</taxon>
        <taxon>Triparma</taxon>
    </lineage>
</organism>
<dbReference type="Proteomes" id="UP001165065">
    <property type="component" value="Unassembled WGS sequence"/>
</dbReference>
<accession>A0A9W7G5R6</accession>
<evidence type="ECO:0000259" key="4">
    <source>
        <dbReference type="Pfam" id="PF05667"/>
    </source>
</evidence>
<feature type="region of interest" description="Disordered" evidence="3">
    <location>
        <begin position="348"/>
        <end position="370"/>
    </location>
</feature>
<feature type="region of interest" description="Disordered" evidence="3">
    <location>
        <begin position="112"/>
        <end position="132"/>
    </location>
</feature>
<dbReference type="AlphaFoldDB" id="A0A9W7G5R6"/>
<keyword evidence="2" id="KW-0175">Coiled coil</keyword>
<proteinExistence type="inferred from homology"/>
<name>A0A9W7G5R6_9STRA</name>
<dbReference type="EMBL" id="BRYA01000039">
    <property type="protein sequence ID" value="GMI34186.1"/>
    <property type="molecule type" value="Genomic_DNA"/>
</dbReference>
<dbReference type="Pfam" id="PF21674">
    <property type="entry name" value="CCDC22_N"/>
    <property type="match status" value="1"/>
</dbReference>
<dbReference type="InterPro" id="IPR048349">
    <property type="entry name" value="CCDC22_N"/>
</dbReference>
<feature type="domain" description="CCDC22 coiled-coil" evidence="4">
    <location>
        <begin position="255"/>
        <end position="597"/>
    </location>
</feature>
<dbReference type="PANTHER" id="PTHR15668:SF4">
    <property type="entry name" value="COILED-COIL DOMAIN-CONTAINING PROTEIN 22"/>
    <property type="match status" value="1"/>
</dbReference>
<evidence type="ECO:0000256" key="1">
    <source>
        <dbReference type="ARBA" id="ARBA00006438"/>
    </source>
</evidence>
<gene>
    <name evidence="6" type="ORF">TrCOL_g13143</name>
</gene>
<dbReference type="GO" id="GO:0097602">
    <property type="term" value="F:cullin family protein binding"/>
    <property type="evidence" value="ECO:0007669"/>
    <property type="project" value="TreeGrafter"/>
</dbReference>
<reference evidence="7" key="1">
    <citation type="journal article" date="2023" name="Commun. Biol.">
        <title>Genome analysis of Parmales, the sister group of diatoms, reveals the evolutionary specialization of diatoms from phago-mixotrophs to photoautotrophs.</title>
        <authorList>
            <person name="Ban H."/>
            <person name="Sato S."/>
            <person name="Yoshikawa S."/>
            <person name="Yamada K."/>
            <person name="Nakamura Y."/>
            <person name="Ichinomiya M."/>
            <person name="Sato N."/>
            <person name="Blanc-Mathieu R."/>
            <person name="Endo H."/>
            <person name="Kuwata A."/>
            <person name="Ogata H."/>
        </authorList>
    </citation>
    <scope>NUCLEOTIDE SEQUENCE [LARGE SCALE GENOMIC DNA]</scope>
</reference>
<evidence type="ECO:0000313" key="7">
    <source>
        <dbReference type="Proteomes" id="UP001165065"/>
    </source>
</evidence>
<dbReference type="GO" id="GO:2000060">
    <property type="term" value="P:positive regulation of ubiquitin-dependent protein catabolic process"/>
    <property type="evidence" value="ECO:0007669"/>
    <property type="project" value="TreeGrafter"/>
</dbReference>
<feature type="compositionally biased region" description="Basic and acidic residues" evidence="3">
    <location>
        <begin position="312"/>
        <end position="329"/>
    </location>
</feature>
<dbReference type="InterPro" id="IPR008530">
    <property type="entry name" value="CCDC22"/>
</dbReference>
<comment type="caution">
    <text evidence="6">The sequence shown here is derived from an EMBL/GenBank/DDBJ whole genome shotgun (WGS) entry which is preliminary data.</text>
</comment>
<dbReference type="Pfam" id="PF05667">
    <property type="entry name" value="CCDC22_CC"/>
    <property type="match status" value="1"/>
</dbReference>
<feature type="compositionally biased region" description="Gly residues" evidence="3">
    <location>
        <begin position="122"/>
        <end position="131"/>
    </location>
</feature>
<evidence type="ECO:0000313" key="6">
    <source>
        <dbReference type="EMBL" id="GMI34186.1"/>
    </source>
</evidence>
<evidence type="ECO:0000259" key="5">
    <source>
        <dbReference type="Pfam" id="PF21674"/>
    </source>
</evidence>
<evidence type="ECO:0008006" key="8">
    <source>
        <dbReference type="Google" id="ProtNLM"/>
    </source>
</evidence>
<dbReference type="OrthoDB" id="10266736at2759"/>
<evidence type="ECO:0000256" key="2">
    <source>
        <dbReference type="SAM" id="Coils"/>
    </source>
</evidence>
<comment type="similarity">
    <text evidence="1">Belongs to the CCDC22 family.</text>
</comment>
<keyword evidence="7" id="KW-1185">Reference proteome</keyword>
<dbReference type="PANTHER" id="PTHR15668">
    <property type="entry name" value="JM1 PROTEIN"/>
    <property type="match status" value="1"/>
</dbReference>
<feature type="domain" description="CCDC22 N-terminal" evidence="5">
    <location>
        <begin position="1"/>
        <end position="111"/>
    </location>
</feature>
<feature type="coiled-coil region" evidence="2">
    <location>
        <begin position="450"/>
        <end position="477"/>
    </location>
</feature>
<feature type="region of interest" description="Disordered" evidence="3">
    <location>
        <begin position="295"/>
        <end position="329"/>
    </location>
</feature>
<sequence>MEEADALLLSSLSSIFTLISVKAPQTVTELLDPSISLYSVCLGILDTITPPPTPRDSYALPPGMSTRHRSTTALARDIKDLGFQGTCGYNNLLYPNEGGAREILRFLSSRIGEDEDDDEGGPEGAWRGGNNGKVKDIMEAARSHGEETTTNGGGGKGEWLPRYWGRGTWETFKWKDTLLVTEAVERSGERIRDGGRFVYPTVIDRDSRRKAAEIRSAKRSEWRRRHAGDVEGLDGDALGRRVREGIREGRGGGVKQASFQDMVKSILNRGGGGDEAMGGNAFGNKVKYGKERGTVKLGDGNEEAVVESEEDKESRRKEKEEAEKEEREKELQALKEQLRKIVEEREKNRKDVQSMEAMKREYDETAEERKKKLDEAKRQYKMKKQLVDMMDDREGNERKLRDLIKQAQDRIAKLREEWAAHRDPLVAELEAVRNGEEERRKERQGKVDDIKRMRGEIADMATQIRQKEQLAEKLKKDWGKMPKNVNRNVYTYRILDIINSIAKQKAEIRRIITDIKDVQKSINKTSETLVRTELVADETLYSMARSGSRKSTDAHVRSYRLLMEMREVFENLVDAVGTAGKAENSKRELETKTEVLRARVSGVSVEGIVTDLAKVKMENKELMKVLKQKMGK</sequence>
<feature type="compositionally biased region" description="Acidic residues" evidence="3">
    <location>
        <begin position="300"/>
        <end position="311"/>
    </location>
</feature>
<dbReference type="InterPro" id="IPR048348">
    <property type="entry name" value="CCDC22_CC"/>
</dbReference>